<feature type="transmembrane region" description="Helical" evidence="5">
    <location>
        <begin position="33"/>
        <end position="56"/>
    </location>
</feature>
<evidence type="ECO:0000259" key="6">
    <source>
        <dbReference type="PROSITE" id="PS50928"/>
    </source>
</evidence>
<dbReference type="SUPFAM" id="SSF161098">
    <property type="entry name" value="MetI-like"/>
    <property type="match status" value="1"/>
</dbReference>
<sequence length="322" mass="35973">MHENSLANKPITISKSKESKWSRFLKQLDLQSMIWPGLIVLIIFAYIPMYGVLIAFKDYNILDSSFIGILRAPWAGLKYFKEFFNSPDIVNVLTNTVAINIIGLIIGFPAPIIFALLLNEIANDKFKKFTQTVSYLPYFISWVIYGGLIINMLAPDGVVNGVLQRLGVIEDPVLFMGEPKYFWFIAVITGITKGLGWNAIIYLAAIAGVDPELYEAAIVDGAGRFKRMWYITLPSISGTIVILLILAISGMLGSNFDQIWMLQNPLNVSRSEVIDTYTYKMGLGSMRFSYATAVGLFRSAISVILLVTANYISKKLTEQSLF</sequence>
<dbReference type="EMBL" id="CP002360">
    <property type="protein sequence ID" value="AEE96518.1"/>
    <property type="molecule type" value="Genomic_DNA"/>
</dbReference>
<proteinExistence type="inferred from homology"/>
<evidence type="ECO:0000256" key="5">
    <source>
        <dbReference type="RuleBase" id="RU363032"/>
    </source>
</evidence>
<dbReference type="PANTHER" id="PTHR43496:SF1">
    <property type="entry name" value="POLYGALACTURONAN_RHAMNOGALACTURONAN TRANSPORT SYSTEM PERMEASE PROTEIN YTEP"/>
    <property type="match status" value="1"/>
</dbReference>
<keyword evidence="2 5" id="KW-0812">Transmembrane</keyword>
<dbReference type="OrthoDB" id="2637002at2"/>
<feature type="transmembrane region" description="Helical" evidence="5">
    <location>
        <begin position="228"/>
        <end position="252"/>
    </location>
</feature>
<gene>
    <name evidence="7" type="ordered locus">Mahau_1324</name>
</gene>
<feature type="domain" description="ABC transmembrane type-1" evidence="6">
    <location>
        <begin position="93"/>
        <end position="309"/>
    </location>
</feature>
<feature type="transmembrane region" description="Helical" evidence="5">
    <location>
        <begin position="288"/>
        <end position="312"/>
    </location>
</feature>
<reference evidence="8" key="1">
    <citation type="submission" date="2010-11" db="EMBL/GenBank/DDBJ databases">
        <title>The complete genome of Mahella australiensis DSM 15567.</title>
        <authorList>
            <consortium name="US DOE Joint Genome Institute (JGI-PGF)"/>
            <person name="Lucas S."/>
            <person name="Copeland A."/>
            <person name="Lapidus A."/>
            <person name="Bruce D."/>
            <person name="Goodwin L."/>
            <person name="Pitluck S."/>
            <person name="Kyrpides N."/>
            <person name="Mavromatis K."/>
            <person name="Pagani I."/>
            <person name="Ivanova N."/>
            <person name="Teshima H."/>
            <person name="Brettin T."/>
            <person name="Detter J.C."/>
            <person name="Han C."/>
            <person name="Tapia R."/>
            <person name="Land M."/>
            <person name="Hauser L."/>
            <person name="Markowitz V."/>
            <person name="Cheng J.-F."/>
            <person name="Hugenholtz P."/>
            <person name="Woyke T."/>
            <person name="Wu D."/>
            <person name="Spring S."/>
            <person name="Pukall R."/>
            <person name="Steenblock K."/>
            <person name="Schneider S."/>
            <person name="Klenk H.-P."/>
            <person name="Eisen J.A."/>
        </authorList>
    </citation>
    <scope>NUCLEOTIDE SEQUENCE [LARGE SCALE GENOMIC DNA]</scope>
    <source>
        <strain evidence="8">DSM 15567 / CIP 107919 / 50-1 BON</strain>
    </source>
</reference>
<protein>
    <submittedName>
        <fullName evidence="7">Carbohydrate ABC transporter membrane protein 1, CUT1 family</fullName>
    </submittedName>
</protein>
<keyword evidence="5" id="KW-0813">Transport</keyword>
<dbReference type="eggNOG" id="COG4209">
    <property type="taxonomic scope" value="Bacteria"/>
</dbReference>
<evidence type="ECO:0000256" key="1">
    <source>
        <dbReference type="ARBA" id="ARBA00004141"/>
    </source>
</evidence>
<name>F3ZWS5_MAHA5</name>
<dbReference type="Proteomes" id="UP000008457">
    <property type="component" value="Chromosome"/>
</dbReference>
<dbReference type="CDD" id="cd06261">
    <property type="entry name" value="TM_PBP2"/>
    <property type="match status" value="1"/>
</dbReference>
<dbReference type="STRING" id="697281.Mahau_1324"/>
<dbReference type="AlphaFoldDB" id="F3ZWS5"/>
<comment type="similarity">
    <text evidence="5">Belongs to the binding-protein-dependent transport system permease family.</text>
</comment>
<feature type="transmembrane region" description="Helical" evidence="5">
    <location>
        <begin position="181"/>
        <end position="207"/>
    </location>
</feature>
<feature type="transmembrane region" description="Helical" evidence="5">
    <location>
        <begin position="97"/>
        <end position="121"/>
    </location>
</feature>
<dbReference type="Gene3D" id="1.10.3720.10">
    <property type="entry name" value="MetI-like"/>
    <property type="match status" value="1"/>
</dbReference>
<feature type="transmembrane region" description="Helical" evidence="5">
    <location>
        <begin position="133"/>
        <end position="154"/>
    </location>
</feature>
<evidence type="ECO:0000313" key="7">
    <source>
        <dbReference type="EMBL" id="AEE96518.1"/>
    </source>
</evidence>
<dbReference type="KEGG" id="mas:Mahau_1324"/>
<evidence type="ECO:0000256" key="3">
    <source>
        <dbReference type="ARBA" id="ARBA00022989"/>
    </source>
</evidence>
<evidence type="ECO:0000256" key="2">
    <source>
        <dbReference type="ARBA" id="ARBA00022692"/>
    </source>
</evidence>
<organism evidence="7 8">
    <name type="scientific">Mahella australiensis (strain DSM 15567 / CIP 107919 / 50-1 BON)</name>
    <dbReference type="NCBI Taxonomy" id="697281"/>
    <lineage>
        <taxon>Bacteria</taxon>
        <taxon>Bacillati</taxon>
        <taxon>Bacillota</taxon>
        <taxon>Clostridia</taxon>
        <taxon>Thermoanaerobacterales</taxon>
        <taxon>Thermoanaerobacterales Family IV. Incertae Sedis</taxon>
        <taxon>Mahella</taxon>
    </lineage>
</organism>
<dbReference type="HOGENOM" id="CLU_016047_0_1_9"/>
<comment type="subcellular location">
    <subcellularLocation>
        <location evidence="5">Cell membrane</location>
        <topology evidence="5">Multi-pass membrane protein</topology>
    </subcellularLocation>
    <subcellularLocation>
        <location evidence="1">Membrane</location>
        <topology evidence="1">Multi-pass membrane protein</topology>
    </subcellularLocation>
</comment>
<keyword evidence="8" id="KW-1185">Reference proteome</keyword>
<accession>F3ZWS5</accession>
<keyword evidence="3 5" id="KW-1133">Transmembrane helix</keyword>
<dbReference type="PANTHER" id="PTHR43496">
    <property type="entry name" value="PROTEIN LPLB"/>
    <property type="match status" value="1"/>
</dbReference>
<dbReference type="InterPro" id="IPR000515">
    <property type="entry name" value="MetI-like"/>
</dbReference>
<dbReference type="GO" id="GO:0005886">
    <property type="term" value="C:plasma membrane"/>
    <property type="evidence" value="ECO:0007669"/>
    <property type="project" value="UniProtKB-SubCell"/>
</dbReference>
<dbReference type="RefSeq" id="WP_013780948.1">
    <property type="nucleotide sequence ID" value="NC_015520.1"/>
</dbReference>
<evidence type="ECO:0000313" key="8">
    <source>
        <dbReference type="Proteomes" id="UP000008457"/>
    </source>
</evidence>
<dbReference type="Pfam" id="PF00528">
    <property type="entry name" value="BPD_transp_1"/>
    <property type="match status" value="1"/>
</dbReference>
<reference evidence="7 8" key="2">
    <citation type="journal article" date="2011" name="Stand. Genomic Sci.">
        <title>Complete genome sequence of Mahella australiensis type strain (50-1 BON).</title>
        <authorList>
            <person name="Sikorski J."/>
            <person name="Teshima H."/>
            <person name="Nolan M."/>
            <person name="Lucas S."/>
            <person name="Hammon N."/>
            <person name="Deshpande S."/>
            <person name="Cheng J.F."/>
            <person name="Pitluck S."/>
            <person name="Liolios K."/>
            <person name="Pagani I."/>
            <person name="Ivanova N."/>
            <person name="Huntemann M."/>
            <person name="Mavromatis K."/>
            <person name="Ovchinikova G."/>
            <person name="Pati A."/>
            <person name="Tapia R."/>
            <person name="Han C."/>
            <person name="Goodwin L."/>
            <person name="Chen A."/>
            <person name="Palaniappan K."/>
            <person name="Land M."/>
            <person name="Hauser L."/>
            <person name="Ngatchou-Djao O.D."/>
            <person name="Rohde M."/>
            <person name="Pukall R."/>
            <person name="Spring S."/>
            <person name="Abt B."/>
            <person name="Goker M."/>
            <person name="Detter J.C."/>
            <person name="Woyke T."/>
            <person name="Bristow J."/>
            <person name="Markowitz V."/>
            <person name="Hugenholtz P."/>
            <person name="Eisen J.A."/>
            <person name="Kyrpides N.C."/>
            <person name="Klenk H.P."/>
            <person name="Lapidus A."/>
        </authorList>
    </citation>
    <scope>NUCLEOTIDE SEQUENCE [LARGE SCALE GENOMIC DNA]</scope>
    <source>
        <strain evidence="8">DSM 15567 / CIP 107919 / 50-1 BON</strain>
    </source>
</reference>
<evidence type="ECO:0000256" key="4">
    <source>
        <dbReference type="ARBA" id="ARBA00023136"/>
    </source>
</evidence>
<dbReference type="InterPro" id="IPR035906">
    <property type="entry name" value="MetI-like_sf"/>
</dbReference>
<dbReference type="PROSITE" id="PS50928">
    <property type="entry name" value="ABC_TM1"/>
    <property type="match status" value="1"/>
</dbReference>
<dbReference type="GO" id="GO:0055085">
    <property type="term" value="P:transmembrane transport"/>
    <property type="evidence" value="ECO:0007669"/>
    <property type="project" value="InterPro"/>
</dbReference>
<keyword evidence="4 5" id="KW-0472">Membrane</keyword>